<dbReference type="InterPro" id="IPR018391">
    <property type="entry name" value="PQQ_b-propeller_rpt"/>
</dbReference>
<name>A0A2R4WZH9_9EURY</name>
<evidence type="ECO:0000313" key="3">
    <source>
        <dbReference type="Proteomes" id="UP000244727"/>
    </source>
</evidence>
<dbReference type="AlphaFoldDB" id="A0A2R4WZH9"/>
<dbReference type="Pfam" id="PF13360">
    <property type="entry name" value="PQQ_2"/>
    <property type="match status" value="2"/>
</dbReference>
<evidence type="ECO:0000259" key="1">
    <source>
        <dbReference type="Pfam" id="PF13360"/>
    </source>
</evidence>
<proteinExistence type="predicted"/>
<dbReference type="PANTHER" id="PTHR34512">
    <property type="entry name" value="CELL SURFACE PROTEIN"/>
    <property type="match status" value="1"/>
</dbReference>
<dbReference type="Proteomes" id="UP000244727">
    <property type="component" value="Chromosome"/>
</dbReference>
<protein>
    <recommendedName>
        <fullName evidence="1">Pyrrolo-quinoline quinone repeat domain-containing protein</fullName>
    </recommendedName>
</protein>
<dbReference type="Gene3D" id="2.130.10.10">
    <property type="entry name" value="YVTN repeat-like/Quinoprotein amine dehydrogenase"/>
    <property type="match status" value="1"/>
</dbReference>
<dbReference type="EMBL" id="CP028858">
    <property type="protein sequence ID" value="AWB26925.1"/>
    <property type="molecule type" value="Genomic_DNA"/>
</dbReference>
<reference evidence="2 3" key="1">
    <citation type="submission" date="2018-04" db="EMBL/GenBank/DDBJ databases">
        <title>Halococcoides cellulosivorans gen. nov., sp. nov., an extremely halophilic cellulose-utilizing haloarchaeon from hypersaline lakes.</title>
        <authorList>
            <person name="Sorokin D.Y."/>
            <person name="Toshchakov S.V."/>
            <person name="Samarov N.I."/>
            <person name="Korzhenkov A."/>
            <person name="Kublanov I.V."/>
        </authorList>
    </citation>
    <scope>NUCLEOTIDE SEQUENCE [LARGE SCALE GENOMIC DNA]</scope>
    <source>
        <strain evidence="2 3">HArcel1</strain>
    </source>
</reference>
<evidence type="ECO:0000313" key="2">
    <source>
        <dbReference type="EMBL" id="AWB26925.1"/>
    </source>
</evidence>
<keyword evidence="3" id="KW-1185">Reference proteome</keyword>
<accession>A0A2R4WZH9</accession>
<dbReference type="InterPro" id="IPR011047">
    <property type="entry name" value="Quinoprotein_ADH-like_sf"/>
</dbReference>
<dbReference type="InterPro" id="IPR015943">
    <property type="entry name" value="WD40/YVTN_repeat-like_dom_sf"/>
</dbReference>
<dbReference type="Gene3D" id="2.40.128.630">
    <property type="match status" value="1"/>
</dbReference>
<dbReference type="PANTHER" id="PTHR34512:SF30">
    <property type="entry name" value="OUTER MEMBRANE PROTEIN ASSEMBLY FACTOR BAMB"/>
    <property type="match status" value="1"/>
</dbReference>
<sequence length="467" mass="49772">MKRIVGATTNSTAQTPNVNYQPMSSGAPSVGSMRRRTLLAAITAGLSGCQVIRETTPTTTTDDEPTETLAIDLPADGALDGWDTFRGSVTNQGRAAGVTGPGPAVEPAWDTAVRSGGDDRYLSAAGGVVFIAGERGVEAIDAADGTQHAAQVTPGHEITTEAVLVDGRLYAGTSKSRLLSIDPTTGNTVWEARTSTLLHHDEEVPVPVKSTPAVSGGQIYIVDKDSDGLDSVVRCYGIESGDECWRKWPEVGSLGMEPPRVVDDRVLFDEASELVALDLEDRTVEWRVPFPETDQTYANDRLLAPAVADGVAAVATSSGLVGVDIDSGERRWTISTRDYGEDLTYLEATYTPAIHDGTVFAGFSEGRFGAYDLASGEELWSVTPDQFAVYWTAPALGDKCVFVGAQGPLSPLPTPKDRDPDDARLYAFDRETGEQYGPWSLPGHLRHPVVTDDSVVIASGDSLYAFE</sequence>
<organism evidence="2 3">
    <name type="scientific">Halococcoides cellulosivorans</name>
    <dbReference type="NCBI Taxonomy" id="1679096"/>
    <lineage>
        <taxon>Archaea</taxon>
        <taxon>Methanobacteriati</taxon>
        <taxon>Methanobacteriota</taxon>
        <taxon>Stenosarchaea group</taxon>
        <taxon>Halobacteria</taxon>
        <taxon>Halobacteriales</taxon>
        <taxon>Haloarculaceae</taxon>
        <taxon>Halococcoides</taxon>
    </lineage>
</organism>
<feature type="domain" description="Pyrrolo-quinoline quinone repeat" evidence="1">
    <location>
        <begin position="108"/>
        <end position="223"/>
    </location>
</feature>
<feature type="domain" description="Pyrrolo-quinoline quinone repeat" evidence="1">
    <location>
        <begin position="234"/>
        <end position="435"/>
    </location>
</feature>
<dbReference type="SUPFAM" id="SSF50998">
    <property type="entry name" value="Quinoprotein alcohol dehydrogenase-like"/>
    <property type="match status" value="1"/>
</dbReference>
<dbReference type="KEGG" id="harc:HARCEL1_03960"/>
<gene>
    <name evidence="2" type="ORF">HARCEL1_03960</name>
</gene>
<dbReference type="InterPro" id="IPR002372">
    <property type="entry name" value="PQQ_rpt_dom"/>
</dbReference>
<dbReference type="SMART" id="SM00564">
    <property type="entry name" value="PQQ"/>
    <property type="match status" value="5"/>
</dbReference>